<reference evidence="1" key="1">
    <citation type="submission" date="2023-06" db="EMBL/GenBank/DDBJ databases">
        <authorList>
            <person name="Tohno M."/>
            <person name="Tanizawa Y."/>
        </authorList>
    </citation>
    <scope>NUCLEOTIDE SEQUENCE</scope>
    <source>
        <strain evidence="2">BF125</strain>
        <strain evidence="1">BF186</strain>
    </source>
</reference>
<evidence type="ECO:0000313" key="2">
    <source>
        <dbReference type="EMBL" id="GMM16371.1"/>
    </source>
</evidence>
<dbReference type="Proteomes" id="UP001332503">
    <property type="component" value="Unassembled WGS sequence"/>
</dbReference>
<dbReference type="EMBL" id="BTFR01000028">
    <property type="protein sequence ID" value="GMM16371.1"/>
    <property type="molecule type" value="Genomic_DNA"/>
</dbReference>
<reference evidence="3 4" key="2">
    <citation type="journal article" date="2024" name="Int. J. Syst. Evol. Microbiol.">
        <title>Proposal of Lactobacillus amylovorus subsp. animalis subsp. nov. and an emended description of Lactobacillus amylovorus.</title>
        <authorList>
            <person name="Yamane K."/>
            <person name="Tanizawa Y."/>
            <person name="Kobayashi H."/>
            <person name="Kamizono T."/>
            <person name="Kojima Y."/>
            <person name="Takagi H."/>
            <person name="Tohno M."/>
        </authorList>
    </citation>
    <scope>NUCLEOTIDE SEQUENCE [LARGE SCALE GENOMIC DNA]</scope>
    <source>
        <strain evidence="2 3">BF125</strain>
        <strain evidence="1 4">BF186</strain>
    </source>
</reference>
<dbReference type="EMBL" id="BTFQ01000063">
    <property type="protein sequence ID" value="GMM14395.1"/>
    <property type="molecule type" value="Genomic_DNA"/>
</dbReference>
<organism evidence="1 4">
    <name type="scientific">Lactobacillus amylovorus subsp. animalium</name>
    <dbReference type="NCBI Taxonomy" id="3378536"/>
    <lineage>
        <taxon>Bacteria</taxon>
        <taxon>Bacillati</taxon>
        <taxon>Bacillota</taxon>
        <taxon>Bacilli</taxon>
        <taxon>Lactobacillales</taxon>
        <taxon>Lactobacillaceae</taxon>
        <taxon>Lactobacillus</taxon>
    </lineage>
</organism>
<name>A0ABD0C521_LACAM</name>
<gene>
    <name evidence="2" type="ORF">LABF125_15050</name>
    <name evidence="1" type="ORF">LABF186_15120</name>
</gene>
<sequence>MVYLYLILQINILSKKVLYHCIKLKIIQNKKREKFNLNFFIGKGNYSKDQKLPEMKNYLDSLMAVNQDSWHLDIEF</sequence>
<dbReference type="AlphaFoldDB" id="A0ABD0C521"/>
<comment type="caution">
    <text evidence="1">The sequence shown here is derived from an EMBL/GenBank/DDBJ whole genome shotgun (WGS) entry which is preliminary data.</text>
</comment>
<keyword evidence="3" id="KW-1185">Reference proteome</keyword>
<protein>
    <submittedName>
        <fullName evidence="1">Uncharacterized protein</fullName>
    </submittedName>
</protein>
<evidence type="ECO:0000313" key="1">
    <source>
        <dbReference type="EMBL" id="GMM14395.1"/>
    </source>
</evidence>
<proteinExistence type="predicted"/>
<evidence type="ECO:0000313" key="4">
    <source>
        <dbReference type="Proteomes" id="UP001346800"/>
    </source>
</evidence>
<accession>A0ABD0C521</accession>
<dbReference type="Proteomes" id="UP001346800">
    <property type="component" value="Unassembled WGS sequence"/>
</dbReference>
<evidence type="ECO:0000313" key="3">
    <source>
        <dbReference type="Proteomes" id="UP001332503"/>
    </source>
</evidence>